<dbReference type="Proteomes" id="UP001596548">
    <property type="component" value="Unassembled WGS sequence"/>
</dbReference>
<evidence type="ECO:0000313" key="2">
    <source>
        <dbReference type="EMBL" id="MFC7275414.1"/>
    </source>
</evidence>
<keyword evidence="1" id="KW-0472">Membrane</keyword>
<comment type="caution">
    <text evidence="2">The sequence shown here is derived from an EMBL/GenBank/DDBJ whole genome shotgun (WGS) entry which is preliminary data.</text>
</comment>
<keyword evidence="1" id="KW-0812">Transmembrane</keyword>
<keyword evidence="3" id="KW-1185">Reference proteome</keyword>
<organism evidence="2 3">
    <name type="scientific">Paractinoplanes rhizophilus</name>
    <dbReference type="NCBI Taxonomy" id="1416877"/>
    <lineage>
        <taxon>Bacteria</taxon>
        <taxon>Bacillati</taxon>
        <taxon>Actinomycetota</taxon>
        <taxon>Actinomycetes</taxon>
        <taxon>Micromonosporales</taxon>
        <taxon>Micromonosporaceae</taxon>
        <taxon>Paractinoplanes</taxon>
    </lineage>
</organism>
<evidence type="ECO:0008006" key="4">
    <source>
        <dbReference type="Google" id="ProtNLM"/>
    </source>
</evidence>
<accession>A0ABW2HUE7</accession>
<proteinExistence type="predicted"/>
<feature type="transmembrane region" description="Helical" evidence="1">
    <location>
        <begin position="34"/>
        <end position="57"/>
    </location>
</feature>
<feature type="transmembrane region" description="Helical" evidence="1">
    <location>
        <begin position="9"/>
        <end position="28"/>
    </location>
</feature>
<dbReference type="RefSeq" id="WP_378968486.1">
    <property type="nucleotide sequence ID" value="NZ_JBHTBJ010000009.1"/>
</dbReference>
<evidence type="ECO:0000313" key="3">
    <source>
        <dbReference type="Proteomes" id="UP001596548"/>
    </source>
</evidence>
<feature type="transmembrane region" description="Helical" evidence="1">
    <location>
        <begin position="78"/>
        <end position="96"/>
    </location>
</feature>
<keyword evidence="1" id="KW-1133">Transmembrane helix</keyword>
<dbReference type="EMBL" id="JBHTBJ010000009">
    <property type="protein sequence ID" value="MFC7275414.1"/>
    <property type="molecule type" value="Genomic_DNA"/>
</dbReference>
<evidence type="ECO:0000256" key="1">
    <source>
        <dbReference type="SAM" id="Phobius"/>
    </source>
</evidence>
<protein>
    <recommendedName>
        <fullName evidence="4">DUF2178 domain-containing protein</fullName>
    </recommendedName>
</protein>
<reference evidence="3" key="1">
    <citation type="journal article" date="2019" name="Int. J. Syst. Evol. Microbiol.">
        <title>The Global Catalogue of Microorganisms (GCM) 10K type strain sequencing project: providing services to taxonomists for standard genome sequencing and annotation.</title>
        <authorList>
            <consortium name="The Broad Institute Genomics Platform"/>
            <consortium name="The Broad Institute Genome Sequencing Center for Infectious Disease"/>
            <person name="Wu L."/>
            <person name="Ma J."/>
        </authorList>
    </citation>
    <scope>NUCLEOTIDE SEQUENCE [LARGE SCALE GENOMIC DNA]</scope>
    <source>
        <strain evidence="3">XZYJT-10</strain>
    </source>
</reference>
<name>A0ABW2HUE7_9ACTN</name>
<gene>
    <name evidence="2" type="ORF">ACFQS1_15605</name>
</gene>
<feature type="transmembrane region" description="Helical" evidence="1">
    <location>
        <begin position="102"/>
        <end position="125"/>
    </location>
</feature>
<sequence length="136" mass="14627">MSGEEKRSWILGSVAIASYLTYLLVLLLTDLSYAPVLAGVVIGSIVVSILLHIAATLRGPREPKDERDREIAVFGDNIGQAFIVLGGVVALVLALARGGYFWIANALYLGFILSAVFGTVAKVCAYRYGLPGRRAW</sequence>